<sequence length="164" mass="18956">MCIEARVNIKASTIHNCFQYCAIRTTPSDAKIITEATIEEPALVQELNQQIRQFAYSNPIDINFLIKNPSEDETFILSIDEEIFQQFDGEEEPHHSLEEMDDSQEPQKKSPSETLKLLDSVKVSLLQQNGNHRENLARPRILREALTSAYYSTFFQRTLDKFFA</sequence>
<accession>A0A420HB66</accession>
<gene>
    <name evidence="2" type="ORF">GcM3_207046</name>
</gene>
<evidence type="ECO:0000313" key="2">
    <source>
        <dbReference type="EMBL" id="RKF54653.1"/>
    </source>
</evidence>
<dbReference type="Proteomes" id="UP000283383">
    <property type="component" value="Unassembled WGS sequence"/>
</dbReference>
<keyword evidence="3" id="KW-1185">Reference proteome</keyword>
<feature type="region of interest" description="Disordered" evidence="1">
    <location>
        <begin position="88"/>
        <end position="113"/>
    </location>
</feature>
<dbReference type="AlphaFoldDB" id="A0A420HB66"/>
<name>A0A420HB66_9PEZI</name>
<proteinExistence type="predicted"/>
<evidence type="ECO:0000313" key="3">
    <source>
        <dbReference type="Proteomes" id="UP000283383"/>
    </source>
</evidence>
<reference evidence="2 3" key="1">
    <citation type="journal article" date="2018" name="BMC Genomics">
        <title>Comparative genome analyses reveal sequence features reflecting distinct modes of host-adaptation between dicot and monocot powdery mildew.</title>
        <authorList>
            <person name="Wu Y."/>
            <person name="Ma X."/>
            <person name="Pan Z."/>
            <person name="Kale S.D."/>
            <person name="Song Y."/>
            <person name="King H."/>
            <person name="Zhang Q."/>
            <person name="Presley C."/>
            <person name="Deng X."/>
            <person name="Wei C.I."/>
            <person name="Xiao S."/>
        </authorList>
    </citation>
    <scope>NUCLEOTIDE SEQUENCE [LARGE SCALE GENOMIC DNA]</scope>
    <source>
        <strain evidence="2">UMSG3</strain>
    </source>
</reference>
<dbReference type="EMBL" id="MCBQ01020783">
    <property type="protein sequence ID" value="RKF54653.1"/>
    <property type="molecule type" value="Genomic_DNA"/>
</dbReference>
<organism evidence="2 3">
    <name type="scientific">Golovinomyces cichoracearum</name>
    <dbReference type="NCBI Taxonomy" id="62708"/>
    <lineage>
        <taxon>Eukaryota</taxon>
        <taxon>Fungi</taxon>
        <taxon>Dikarya</taxon>
        <taxon>Ascomycota</taxon>
        <taxon>Pezizomycotina</taxon>
        <taxon>Leotiomycetes</taxon>
        <taxon>Erysiphales</taxon>
        <taxon>Erysiphaceae</taxon>
        <taxon>Golovinomyces</taxon>
    </lineage>
</organism>
<evidence type="ECO:0000256" key="1">
    <source>
        <dbReference type="SAM" id="MobiDB-lite"/>
    </source>
</evidence>
<protein>
    <submittedName>
        <fullName evidence="2">Uncharacterized protein</fullName>
    </submittedName>
</protein>
<comment type="caution">
    <text evidence="2">The sequence shown here is derived from an EMBL/GenBank/DDBJ whole genome shotgun (WGS) entry which is preliminary data.</text>
</comment>